<dbReference type="AlphaFoldDB" id="A0A7J0E681"/>
<name>A0A7J0E681_9ERIC</name>
<organism evidence="1 2">
    <name type="scientific">Actinidia rufa</name>
    <dbReference type="NCBI Taxonomy" id="165716"/>
    <lineage>
        <taxon>Eukaryota</taxon>
        <taxon>Viridiplantae</taxon>
        <taxon>Streptophyta</taxon>
        <taxon>Embryophyta</taxon>
        <taxon>Tracheophyta</taxon>
        <taxon>Spermatophyta</taxon>
        <taxon>Magnoliopsida</taxon>
        <taxon>eudicotyledons</taxon>
        <taxon>Gunneridae</taxon>
        <taxon>Pentapetalae</taxon>
        <taxon>asterids</taxon>
        <taxon>Ericales</taxon>
        <taxon>Actinidiaceae</taxon>
        <taxon>Actinidia</taxon>
    </lineage>
</organism>
<dbReference type="Proteomes" id="UP000585474">
    <property type="component" value="Unassembled WGS sequence"/>
</dbReference>
<gene>
    <name evidence="1" type="ORF">Acr_01g0009860</name>
</gene>
<evidence type="ECO:0000313" key="1">
    <source>
        <dbReference type="EMBL" id="GFY81177.1"/>
    </source>
</evidence>
<reference evidence="1 2" key="1">
    <citation type="submission" date="2019-07" db="EMBL/GenBank/DDBJ databases">
        <title>De Novo Assembly of kiwifruit Actinidia rufa.</title>
        <authorList>
            <person name="Sugita-Konishi S."/>
            <person name="Sato K."/>
            <person name="Mori E."/>
            <person name="Abe Y."/>
            <person name="Kisaki G."/>
            <person name="Hamano K."/>
            <person name="Suezawa K."/>
            <person name="Otani M."/>
            <person name="Fukuda T."/>
            <person name="Manabe T."/>
            <person name="Gomi K."/>
            <person name="Tabuchi M."/>
            <person name="Akimitsu K."/>
            <person name="Kataoka I."/>
        </authorList>
    </citation>
    <scope>NUCLEOTIDE SEQUENCE [LARGE SCALE GENOMIC DNA]</scope>
    <source>
        <strain evidence="2">cv. Fuchu</strain>
    </source>
</reference>
<dbReference type="EMBL" id="BJWL01000001">
    <property type="protein sequence ID" value="GFY81177.1"/>
    <property type="molecule type" value="Genomic_DNA"/>
</dbReference>
<proteinExistence type="predicted"/>
<comment type="caution">
    <text evidence="1">The sequence shown here is derived from an EMBL/GenBank/DDBJ whole genome shotgun (WGS) entry which is preliminary data.</text>
</comment>
<protein>
    <submittedName>
        <fullName evidence="1">Uncharacterized protein</fullName>
    </submittedName>
</protein>
<accession>A0A7J0E681</accession>
<keyword evidence="2" id="KW-1185">Reference proteome</keyword>
<evidence type="ECO:0000313" key="2">
    <source>
        <dbReference type="Proteomes" id="UP000585474"/>
    </source>
</evidence>
<sequence>MTAEDGWRMEMRSWAPAQAVVSMEELVVNKSFGF</sequence>